<evidence type="ECO:0000256" key="1">
    <source>
        <dbReference type="ARBA" id="ARBA00004442"/>
    </source>
</evidence>
<dbReference type="EMBL" id="AP021858">
    <property type="protein sequence ID" value="BBO24945.1"/>
    <property type="molecule type" value="Genomic_DNA"/>
</dbReference>
<keyword evidence="3" id="KW-0813">Transport</keyword>
<keyword evidence="7" id="KW-0998">Cell outer membrane</keyword>
<accession>A0A809RK97</accession>
<dbReference type="PANTHER" id="PTHR30026">
    <property type="entry name" value="OUTER MEMBRANE PROTEIN TOLC"/>
    <property type="match status" value="1"/>
</dbReference>
<keyword evidence="6" id="KW-0472">Membrane</keyword>
<evidence type="ECO:0000313" key="8">
    <source>
        <dbReference type="EMBL" id="BBO24945.1"/>
    </source>
</evidence>
<keyword evidence="4" id="KW-1134">Transmembrane beta strand</keyword>
<keyword evidence="5" id="KW-0812">Transmembrane</keyword>
<proteinExistence type="inferred from homology"/>
<evidence type="ECO:0000256" key="3">
    <source>
        <dbReference type="ARBA" id="ARBA00022448"/>
    </source>
</evidence>
<dbReference type="InterPro" id="IPR003423">
    <property type="entry name" value="OMP_efflux"/>
</dbReference>
<dbReference type="GO" id="GO:0015288">
    <property type="term" value="F:porin activity"/>
    <property type="evidence" value="ECO:0007669"/>
    <property type="project" value="TreeGrafter"/>
</dbReference>
<dbReference type="AlphaFoldDB" id="A0A809RK97"/>
<sequence length="439" mass="47775">MSGLALISAAATLFSAQGDKLSLDEAIQIAMDGAFSVRIAKTDLSRAEQAIAQRRAQMGIRLTTDTTYTRFDKESRATFGEQSIVVRPIDSADTRLTLSMPVDISRNLGRFLSAAKLGLAASEKNVEAAKGQVKLAVRQSYFQVVKASWQVRVAQQSFTNAESRRAVAESRFRQGDVARIEVLRFETEVAQRRSELIAAQNQLSLSKNAFNNTLGRPIETPVELEDVAPTDPALPSVEDLVQSALESRPELDALEAHWKAQGVVRQAEETGDDPSLALSAVHTRNWQTAGFGAQSQSTVGTAVLSFPIVDSGLTRARVRSAMQEEEAAKLRWEQAKLGVTLDVRQAHTALVNALSRLNVTRSQVELATETYRLASLRYEAGEAIQLEVIDAQTQLVAAETSQVAAQYDVLSALAQLQFAVGKDEIELSTSADGTEDRNE</sequence>
<dbReference type="PANTHER" id="PTHR30026:SF20">
    <property type="entry name" value="OUTER MEMBRANE PROTEIN TOLC"/>
    <property type="match status" value="1"/>
</dbReference>
<evidence type="ECO:0000256" key="2">
    <source>
        <dbReference type="ARBA" id="ARBA00007613"/>
    </source>
</evidence>
<evidence type="ECO:0000256" key="5">
    <source>
        <dbReference type="ARBA" id="ARBA00022692"/>
    </source>
</evidence>
<name>A0A809RK97_9BACT</name>
<evidence type="ECO:0000313" key="9">
    <source>
        <dbReference type="Proteomes" id="UP000662873"/>
    </source>
</evidence>
<gene>
    <name evidence="8" type="ORF">NPRO_25400</name>
</gene>
<protein>
    <submittedName>
        <fullName evidence="8">Type I secretion outer membrane protein, TolC family</fullName>
    </submittedName>
</protein>
<dbReference type="InterPro" id="IPR051906">
    <property type="entry name" value="TolC-like"/>
</dbReference>
<evidence type="ECO:0000256" key="4">
    <source>
        <dbReference type="ARBA" id="ARBA00022452"/>
    </source>
</evidence>
<dbReference type="Proteomes" id="UP000662873">
    <property type="component" value="Chromosome"/>
</dbReference>
<dbReference type="GO" id="GO:0009279">
    <property type="term" value="C:cell outer membrane"/>
    <property type="evidence" value="ECO:0007669"/>
    <property type="project" value="UniProtKB-SubCell"/>
</dbReference>
<comment type="similarity">
    <text evidence="2">Belongs to the outer membrane factor (OMF) (TC 1.B.17) family.</text>
</comment>
<evidence type="ECO:0000256" key="7">
    <source>
        <dbReference type="ARBA" id="ARBA00023237"/>
    </source>
</evidence>
<dbReference type="Pfam" id="PF02321">
    <property type="entry name" value="OEP"/>
    <property type="match status" value="2"/>
</dbReference>
<comment type="subcellular location">
    <subcellularLocation>
        <location evidence="1">Cell outer membrane</location>
    </subcellularLocation>
</comment>
<dbReference type="KEGG" id="npy:NPRO_25400"/>
<evidence type="ECO:0000256" key="6">
    <source>
        <dbReference type="ARBA" id="ARBA00023136"/>
    </source>
</evidence>
<dbReference type="Gene3D" id="1.20.1600.10">
    <property type="entry name" value="Outer membrane efflux proteins (OEP)"/>
    <property type="match status" value="1"/>
</dbReference>
<organism evidence="8 9">
    <name type="scientific">Candidatus Nitrosymbiomonas proteolyticus</name>
    <dbReference type="NCBI Taxonomy" id="2608984"/>
    <lineage>
        <taxon>Bacteria</taxon>
        <taxon>Bacillati</taxon>
        <taxon>Armatimonadota</taxon>
        <taxon>Armatimonadota incertae sedis</taxon>
        <taxon>Candidatus Nitrosymbiomonas</taxon>
    </lineage>
</organism>
<dbReference type="SUPFAM" id="SSF56954">
    <property type="entry name" value="Outer membrane efflux proteins (OEP)"/>
    <property type="match status" value="1"/>
</dbReference>
<reference evidence="8" key="1">
    <citation type="journal article" name="DNA Res.">
        <title>The physiological potential of anammox bacteria as revealed by their core genome structure.</title>
        <authorList>
            <person name="Okubo T."/>
            <person name="Toyoda A."/>
            <person name="Fukuhara K."/>
            <person name="Uchiyama I."/>
            <person name="Harigaya Y."/>
            <person name="Kuroiwa M."/>
            <person name="Suzuki T."/>
            <person name="Murakami Y."/>
            <person name="Suwa Y."/>
            <person name="Takami H."/>
        </authorList>
    </citation>
    <scope>NUCLEOTIDE SEQUENCE</scope>
    <source>
        <strain evidence="8">317325-2</strain>
    </source>
</reference>
<dbReference type="GO" id="GO:0015562">
    <property type="term" value="F:efflux transmembrane transporter activity"/>
    <property type="evidence" value="ECO:0007669"/>
    <property type="project" value="InterPro"/>
</dbReference>
<dbReference type="GO" id="GO:1990281">
    <property type="term" value="C:efflux pump complex"/>
    <property type="evidence" value="ECO:0007669"/>
    <property type="project" value="TreeGrafter"/>
</dbReference>